<dbReference type="InterPro" id="IPR010038">
    <property type="entry name" value="MoaD_arc-typ"/>
</dbReference>
<dbReference type="Pfam" id="PF02597">
    <property type="entry name" value="ThiS"/>
    <property type="match status" value="1"/>
</dbReference>
<dbReference type="InterPro" id="IPR016155">
    <property type="entry name" value="Mopterin_synth/thiamin_S_b"/>
</dbReference>
<dbReference type="RefSeq" id="WP_126459243.1">
    <property type="nucleotide sequence ID" value="NZ_AP018721.1"/>
</dbReference>
<keyword evidence="1" id="KW-0547">Nucleotide-binding</keyword>
<dbReference type="NCBIfam" id="TIGR01687">
    <property type="entry name" value="moaD_arch"/>
    <property type="match status" value="1"/>
</dbReference>
<dbReference type="UniPathway" id="UPA00344"/>
<comment type="similarity">
    <text evidence="2">Belongs to the MoaD family.</text>
</comment>
<dbReference type="InterPro" id="IPR003749">
    <property type="entry name" value="ThiS/MoaD-like"/>
</dbReference>
<sequence>MNVTLLYFARLREQFGTASEAATLPAEVKTLGDLVAWLRARGGHWATELAEGRAFRLAVNQDMADPATALKDGDEVAIFPPVTGG</sequence>
<proteinExistence type="inferred from homology"/>
<accession>A0A4R3JZ17</accession>
<dbReference type="NCBIfam" id="TIGR01682">
    <property type="entry name" value="moaD"/>
    <property type="match status" value="1"/>
</dbReference>
<keyword evidence="5" id="KW-1185">Reference proteome</keyword>
<dbReference type="PANTHER" id="PTHR33359">
    <property type="entry name" value="MOLYBDOPTERIN SYNTHASE SULFUR CARRIER SUBUNIT"/>
    <property type="match status" value="1"/>
</dbReference>
<comment type="caution">
    <text evidence="4">The sequence shown here is derived from an EMBL/GenBank/DDBJ whole genome shotgun (WGS) entry which is preliminary data.</text>
</comment>
<dbReference type="GO" id="GO:0000166">
    <property type="term" value="F:nucleotide binding"/>
    <property type="evidence" value="ECO:0007669"/>
    <property type="project" value="UniProtKB-KW"/>
</dbReference>
<dbReference type="EMBL" id="SLZY01000001">
    <property type="protein sequence ID" value="TCS74038.1"/>
    <property type="molecule type" value="Genomic_DNA"/>
</dbReference>
<dbReference type="PANTHER" id="PTHR33359:SF1">
    <property type="entry name" value="MOLYBDOPTERIN SYNTHASE SULFUR CARRIER SUBUNIT"/>
    <property type="match status" value="1"/>
</dbReference>
<dbReference type="SUPFAM" id="SSF54285">
    <property type="entry name" value="MoaD/ThiS"/>
    <property type="match status" value="1"/>
</dbReference>
<dbReference type="Proteomes" id="UP000295135">
    <property type="component" value="Unassembled WGS sequence"/>
</dbReference>
<reference evidence="4 5" key="1">
    <citation type="submission" date="2019-03" db="EMBL/GenBank/DDBJ databases">
        <title>Genomic Encyclopedia of Type Strains, Phase IV (KMG-IV): sequencing the most valuable type-strain genomes for metagenomic binning, comparative biology and taxonomic classification.</title>
        <authorList>
            <person name="Goeker M."/>
        </authorList>
    </citation>
    <scope>NUCLEOTIDE SEQUENCE [LARGE SCALE GENOMIC DNA]</scope>
    <source>
        <strain evidence="4 5">DSM 103923</strain>
    </source>
</reference>
<evidence type="ECO:0000313" key="5">
    <source>
        <dbReference type="Proteomes" id="UP000295135"/>
    </source>
</evidence>
<dbReference type="GO" id="GO:0006777">
    <property type="term" value="P:Mo-molybdopterin cofactor biosynthetic process"/>
    <property type="evidence" value="ECO:0007669"/>
    <property type="project" value="InterPro"/>
</dbReference>
<dbReference type="OrthoDB" id="9801945at2"/>
<dbReference type="InterPro" id="IPR044672">
    <property type="entry name" value="MOCS2A"/>
</dbReference>
<dbReference type="AlphaFoldDB" id="A0A4R3JZ17"/>
<protein>
    <recommendedName>
        <fullName evidence="3">Molybdopterin synthase sulfur carrier subunit</fullName>
    </recommendedName>
</protein>
<dbReference type="CDD" id="cd00754">
    <property type="entry name" value="Ubl_MoaD"/>
    <property type="match status" value="1"/>
</dbReference>
<gene>
    <name evidence="4" type="ORF">EDC61_101262</name>
</gene>
<evidence type="ECO:0000256" key="1">
    <source>
        <dbReference type="ARBA" id="ARBA00022741"/>
    </source>
</evidence>
<dbReference type="GO" id="GO:1990133">
    <property type="term" value="C:molybdopterin adenylyltransferase complex"/>
    <property type="evidence" value="ECO:0007669"/>
    <property type="project" value="TreeGrafter"/>
</dbReference>
<evidence type="ECO:0000313" key="4">
    <source>
        <dbReference type="EMBL" id="TCS74038.1"/>
    </source>
</evidence>
<name>A0A4R3JZ17_9PROT</name>
<evidence type="ECO:0000256" key="3">
    <source>
        <dbReference type="ARBA" id="ARBA00024247"/>
    </source>
</evidence>
<dbReference type="InterPro" id="IPR012675">
    <property type="entry name" value="Beta-grasp_dom_sf"/>
</dbReference>
<organism evidence="4 5">
    <name type="scientific">Sulfuritortus calidifontis</name>
    <dbReference type="NCBI Taxonomy" id="1914471"/>
    <lineage>
        <taxon>Bacteria</taxon>
        <taxon>Pseudomonadati</taxon>
        <taxon>Pseudomonadota</taxon>
        <taxon>Betaproteobacteria</taxon>
        <taxon>Nitrosomonadales</taxon>
        <taxon>Thiobacillaceae</taxon>
        <taxon>Sulfuritortus</taxon>
    </lineage>
</organism>
<evidence type="ECO:0000256" key="2">
    <source>
        <dbReference type="ARBA" id="ARBA00024200"/>
    </source>
</evidence>
<dbReference type="Gene3D" id="3.10.20.30">
    <property type="match status" value="1"/>
</dbReference>